<evidence type="ECO:0000256" key="10">
    <source>
        <dbReference type="SAM" id="MobiDB-lite"/>
    </source>
</evidence>
<protein>
    <recommendedName>
        <fullName evidence="8">Cell division protein DivIB</fullName>
    </recommendedName>
</protein>
<keyword evidence="5 8" id="KW-1133">Transmembrane helix</keyword>
<feature type="compositionally biased region" description="Basic and acidic residues" evidence="10">
    <location>
        <begin position="1"/>
        <end position="18"/>
    </location>
</feature>
<dbReference type="Gene3D" id="3.40.50.10960">
    <property type="match status" value="1"/>
</dbReference>
<evidence type="ECO:0000259" key="11">
    <source>
        <dbReference type="PROSITE" id="PS51779"/>
    </source>
</evidence>
<dbReference type="GO" id="GO:0032153">
    <property type="term" value="C:cell division site"/>
    <property type="evidence" value="ECO:0007669"/>
    <property type="project" value="UniProtKB-UniRule"/>
</dbReference>
<dbReference type="PANTHER" id="PTHR37820">
    <property type="entry name" value="CELL DIVISION PROTEIN DIVIB"/>
    <property type="match status" value="1"/>
</dbReference>
<gene>
    <name evidence="8" type="primary">divIB</name>
    <name evidence="12" type="ORF">I6N95_10960</name>
</gene>
<dbReference type="InterPro" id="IPR013685">
    <property type="entry name" value="POTRA_FtsQ_type"/>
</dbReference>
<dbReference type="Pfam" id="PF03799">
    <property type="entry name" value="FtsQ_DivIB_C"/>
    <property type="match status" value="1"/>
</dbReference>
<feature type="compositionally biased region" description="Basic and acidic residues" evidence="10">
    <location>
        <begin position="26"/>
        <end position="44"/>
    </location>
</feature>
<comment type="function">
    <text evidence="8">Cell division protein that may be involved in stabilizing or promoting the assembly of the division complex.</text>
</comment>
<comment type="caution">
    <text evidence="12">The sequence shown here is derived from an EMBL/GenBank/DDBJ whole genome shotgun (WGS) entry which is preliminary data.</text>
</comment>
<keyword evidence="4 8" id="KW-0812">Transmembrane</keyword>
<keyword evidence="3 8" id="KW-0132">Cell division</keyword>
<evidence type="ECO:0000256" key="5">
    <source>
        <dbReference type="ARBA" id="ARBA00022989"/>
    </source>
</evidence>
<dbReference type="InterPro" id="IPR005548">
    <property type="entry name" value="Cell_div_FtsQ/DivIB_C"/>
</dbReference>
<feature type="compositionally biased region" description="Basic and acidic residues" evidence="10">
    <location>
        <begin position="90"/>
        <end position="105"/>
    </location>
</feature>
<dbReference type="Pfam" id="PF08478">
    <property type="entry name" value="POTRA_1"/>
    <property type="match status" value="1"/>
</dbReference>
<accession>A0A940P5R1</accession>
<feature type="compositionally biased region" description="Basic and acidic residues" evidence="10">
    <location>
        <begin position="50"/>
        <end position="64"/>
    </location>
</feature>
<feature type="domain" description="POTRA" evidence="11">
    <location>
        <begin position="141"/>
        <end position="211"/>
    </location>
</feature>
<evidence type="ECO:0000256" key="2">
    <source>
        <dbReference type="ARBA" id="ARBA00022475"/>
    </source>
</evidence>
<proteinExistence type="inferred from homology"/>
<dbReference type="Proteomes" id="UP000674938">
    <property type="component" value="Unassembled WGS sequence"/>
</dbReference>
<feature type="coiled-coil region" evidence="9">
    <location>
        <begin position="337"/>
        <end position="366"/>
    </location>
</feature>
<comment type="similarity">
    <text evidence="8">Belongs to the FtsQ/DivIB family. DivIB subfamily.</text>
</comment>
<evidence type="ECO:0000256" key="6">
    <source>
        <dbReference type="ARBA" id="ARBA00023136"/>
    </source>
</evidence>
<dbReference type="GO" id="GO:0043093">
    <property type="term" value="P:FtsZ-dependent cytokinesis"/>
    <property type="evidence" value="ECO:0007669"/>
    <property type="project" value="UniProtKB-UniRule"/>
</dbReference>
<evidence type="ECO:0000313" key="13">
    <source>
        <dbReference type="Proteomes" id="UP000674938"/>
    </source>
</evidence>
<name>A0A940P5R1_9ENTE</name>
<dbReference type="AlphaFoldDB" id="A0A940P5R1"/>
<evidence type="ECO:0000256" key="9">
    <source>
        <dbReference type="SAM" id="Coils"/>
    </source>
</evidence>
<keyword evidence="9" id="KW-0175">Coiled coil</keyword>
<evidence type="ECO:0000313" key="12">
    <source>
        <dbReference type="EMBL" id="MBP1041525.1"/>
    </source>
</evidence>
<evidence type="ECO:0000256" key="1">
    <source>
        <dbReference type="ARBA" id="ARBA00004370"/>
    </source>
</evidence>
<feature type="transmembrane region" description="Helical" evidence="8">
    <location>
        <begin position="119"/>
        <end position="137"/>
    </location>
</feature>
<keyword evidence="7 8" id="KW-0131">Cell cycle</keyword>
<keyword evidence="13" id="KW-1185">Reference proteome</keyword>
<dbReference type="InterPro" id="IPR034746">
    <property type="entry name" value="POTRA"/>
</dbReference>
<dbReference type="HAMAP" id="MF_00912">
    <property type="entry name" value="DivIB"/>
    <property type="match status" value="1"/>
</dbReference>
<keyword evidence="2 8" id="KW-1003">Cell membrane</keyword>
<keyword evidence="6 8" id="KW-0472">Membrane</keyword>
<dbReference type="InterPro" id="IPR050487">
    <property type="entry name" value="FtsQ_DivIB"/>
</dbReference>
<comment type="subcellular location">
    <subcellularLocation>
        <location evidence="8">Cell membrane</location>
        <topology evidence="8">Single-pass type II membrane protein</topology>
    </subcellularLocation>
    <subcellularLocation>
        <location evidence="1">Membrane</location>
    </subcellularLocation>
    <text evidence="8">Localizes to the division septum.</text>
</comment>
<dbReference type="InterPro" id="IPR026580">
    <property type="entry name" value="DivIB"/>
</dbReference>
<evidence type="ECO:0000256" key="4">
    <source>
        <dbReference type="ARBA" id="ARBA00022692"/>
    </source>
</evidence>
<reference evidence="12" key="1">
    <citation type="submission" date="2020-12" db="EMBL/GenBank/DDBJ databases">
        <title>Vagococcus allomyrinae sp. nov. and Enterococcus lavae sp. nov., isolated from the larvae of Allomyrina dichotoma.</title>
        <authorList>
            <person name="Lee S.D."/>
        </authorList>
    </citation>
    <scope>NUCLEOTIDE SEQUENCE</scope>
    <source>
        <strain evidence="12">BWB3-3</strain>
    </source>
</reference>
<organism evidence="12 13">
    <name type="scientific">Vagococcus allomyrinae</name>
    <dbReference type="NCBI Taxonomy" id="2794353"/>
    <lineage>
        <taxon>Bacteria</taxon>
        <taxon>Bacillati</taxon>
        <taxon>Bacillota</taxon>
        <taxon>Bacilli</taxon>
        <taxon>Lactobacillales</taxon>
        <taxon>Enterococcaceae</taxon>
        <taxon>Vagococcus</taxon>
    </lineage>
</organism>
<feature type="region of interest" description="Disordered" evidence="10">
    <location>
        <begin position="1"/>
        <end position="105"/>
    </location>
</feature>
<sequence length="368" mass="41892">MGKDDQDINKPSESKDTEMLTPWQKENLKYLEHVGDQPRWKTTEEPNVIKAEETEKNVDKKDQPAEGSEDIEVIEEPAKEGTKDGPTLETVKDLPKSKSFADKLPKMKEARQKRLKRRLTLLISVFGIGAIGTMYYVSPLSKLNKIEIVGNELVTSEAIAASTKLTGKEFIWTAYFNNELIPRIKKENPRIKDVDIRLSRLNNLKVTVTEYAEVAYAKENQTIHAVLENGTILREPTEIKNETFPVLIDFKEGDNLNYLMASFSKINPEVMANIKEIKSTPSSSNAYLMTMTMKDGNQIIASTRDYQDKINYYPQVIADNPSKGIVDMEAGIFFTTFESIEAEKKAAQAEKERLDWEKQVEEENNQNN</sequence>
<dbReference type="RefSeq" id="WP_209527548.1">
    <property type="nucleotide sequence ID" value="NZ_JAEEGA010000006.1"/>
</dbReference>
<dbReference type="GO" id="GO:0005886">
    <property type="term" value="C:plasma membrane"/>
    <property type="evidence" value="ECO:0007669"/>
    <property type="project" value="UniProtKB-SubCell"/>
</dbReference>
<dbReference type="PANTHER" id="PTHR37820:SF1">
    <property type="entry name" value="CELL DIVISION PROTEIN FTSQ"/>
    <property type="match status" value="1"/>
</dbReference>
<dbReference type="EMBL" id="JAEEGA010000006">
    <property type="protein sequence ID" value="MBP1041525.1"/>
    <property type="molecule type" value="Genomic_DNA"/>
</dbReference>
<evidence type="ECO:0000256" key="7">
    <source>
        <dbReference type="ARBA" id="ARBA00023306"/>
    </source>
</evidence>
<dbReference type="PROSITE" id="PS51779">
    <property type="entry name" value="POTRA"/>
    <property type="match status" value="1"/>
</dbReference>
<evidence type="ECO:0000256" key="8">
    <source>
        <dbReference type="HAMAP-Rule" id="MF_00912"/>
    </source>
</evidence>
<evidence type="ECO:0000256" key="3">
    <source>
        <dbReference type="ARBA" id="ARBA00022618"/>
    </source>
</evidence>